<accession>A0A5B8V7M9</accession>
<evidence type="ECO:0000259" key="1">
    <source>
        <dbReference type="Pfam" id="PF00561"/>
    </source>
</evidence>
<dbReference type="Gene3D" id="3.40.50.1820">
    <property type="entry name" value="alpha/beta hydrolase"/>
    <property type="match status" value="1"/>
</dbReference>
<organism evidence="2 3">
    <name type="scientific">Panacibacter ginsenosidivorans</name>
    <dbReference type="NCBI Taxonomy" id="1813871"/>
    <lineage>
        <taxon>Bacteria</taxon>
        <taxon>Pseudomonadati</taxon>
        <taxon>Bacteroidota</taxon>
        <taxon>Chitinophagia</taxon>
        <taxon>Chitinophagales</taxon>
        <taxon>Chitinophagaceae</taxon>
        <taxon>Panacibacter</taxon>
    </lineage>
</organism>
<reference evidence="2 3" key="1">
    <citation type="journal article" date="2016" name="Int. J. Syst. Evol. Microbiol.">
        <title>Panacibacter ginsenosidivorans gen. nov., sp. nov., with ginsenoside converting activity isolated from soil of a ginseng field.</title>
        <authorList>
            <person name="Siddiqi M.Z."/>
            <person name="Muhammad Shafi S."/>
            <person name="Choi K.D."/>
            <person name="Im W.T."/>
        </authorList>
    </citation>
    <scope>NUCLEOTIDE SEQUENCE [LARGE SCALE GENOMIC DNA]</scope>
    <source>
        <strain evidence="2 3">Gsoil1550</strain>
    </source>
</reference>
<dbReference type="PRINTS" id="PR00111">
    <property type="entry name" value="ABHYDROLASE"/>
</dbReference>
<evidence type="ECO:0000313" key="2">
    <source>
        <dbReference type="EMBL" id="QEC66903.1"/>
    </source>
</evidence>
<dbReference type="GO" id="GO:0017171">
    <property type="term" value="F:serine hydrolase activity"/>
    <property type="evidence" value="ECO:0007669"/>
    <property type="project" value="TreeGrafter"/>
</dbReference>
<sequence>MTTGNYASVNGIKMYYEIHGEGKPLVLIHGGGSTIETTFGRILPLFAQHYKVIAVELQAHGHTSDRDAPETFEQDADDVAALLKQLNISRAYIFGFSNGGSTTLQIAIRHPEVVDKIIVASAAYLREGLMPGFFDMMQHASLENMPQPLKDAFLKINPDTAALRNMHDKDAARMVAFKDWKDSDLQSIKAPALIMNADKDVVLNEHALKMSKLIPNAGLIILPGVHGAFLGDVCTAVPGSKMPEITVALVQEFLEK</sequence>
<dbReference type="SUPFAM" id="SSF53474">
    <property type="entry name" value="alpha/beta-Hydrolases"/>
    <property type="match status" value="1"/>
</dbReference>
<dbReference type="InterPro" id="IPR029058">
    <property type="entry name" value="AB_hydrolase_fold"/>
</dbReference>
<proteinExistence type="predicted"/>
<dbReference type="Proteomes" id="UP000321533">
    <property type="component" value="Chromosome"/>
</dbReference>
<name>A0A5B8V7M9_9BACT</name>
<dbReference type="KEGG" id="pgin:FRZ67_06185"/>
<protein>
    <submittedName>
        <fullName evidence="2">Alpha/beta hydrolase</fullName>
    </submittedName>
</protein>
<dbReference type="PANTHER" id="PTHR46331">
    <property type="entry name" value="VALACYCLOVIR HYDROLASE"/>
    <property type="match status" value="1"/>
</dbReference>
<feature type="domain" description="AB hydrolase-1" evidence="1">
    <location>
        <begin position="23"/>
        <end position="136"/>
    </location>
</feature>
<gene>
    <name evidence="2" type="ORF">FRZ67_06185</name>
</gene>
<dbReference type="InterPro" id="IPR000073">
    <property type="entry name" value="AB_hydrolase_1"/>
</dbReference>
<dbReference type="RefSeq" id="WP_147188703.1">
    <property type="nucleotide sequence ID" value="NZ_CP042435.1"/>
</dbReference>
<keyword evidence="3" id="KW-1185">Reference proteome</keyword>
<evidence type="ECO:0000313" key="3">
    <source>
        <dbReference type="Proteomes" id="UP000321533"/>
    </source>
</evidence>
<dbReference type="PANTHER" id="PTHR46331:SF2">
    <property type="entry name" value="VALACYCLOVIR HYDROLASE"/>
    <property type="match status" value="1"/>
</dbReference>
<dbReference type="OrthoDB" id="2247630at2"/>
<dbReference type="EMBL" id="CP042435">
    <property type="protein sequence ID" value="QEC66903.1"/>
    <property type="molecule type" value="Genomic_DNA"/>
</dbReference>
<dbReference type="Pfam" id="PF00561">
    <property type="entry name" value="Abhydrolase_1"/>
    <property type="match status" value="1"/>
</dbReference>
<keyword evidence="2" id="KW-0378">Hydrolase</keyword>
<dbReference type="AlphaFoldDB" id="A0A5B8V7M9"/>